<sequence>MSLRRQKHTRIPVWVRLKHLPMEYWMEEGLSAVASGIGVPLYTDKITRECSRLDFARVCVMLDYNSVIPKHVVVVSPILREGKETPSRIDIEYEWVAAKMQNLLLARPYFSNLSRKQKTRACPPSYSICEET</sequence>
<reference evidence="1" key="1">
    <citation type="submission" date="2020-06" db="EMBL/GenBank/DDBJ databases">
        <authorList>
            <person name="Li T."/>
            <person name="Hu X."/>
            <person name="Zhang T."/>
            <person name="Song X."/>
            <person name="Zhang H."/>
            <person name="Dai N."/>
            <person name="Sheng W."/>
            <person name="Hou X."/>
            <person name="Wei L."/>
        </authorList>
    </citation>
    <scope>NUCLEOTIDE SEQUENCE</scope>
    <source>
        <strain evidence="1">KEN8</strain>
        <tissue evidence="1">Leaf</tissue>
    </source>
</reference>
<proteinExistence type="predicted"/>
<gene>
    <name evidence="1" type="ORF">Scaly_3138600</name>
</gene>
<dbReference type="AlphaFoldDB" id="A0AAW2JI28"/>
<dbReference type="InterPro" id="IPR040256">
    <property type="entry name" value="At4g02000-like"/>
</dbReference>
<comment type="caution">
    <text evidence="1">The sequence shown here is derived from an EMBL/GenBank/DDBJ whole genome shotgun (WGS) entry which is preliminary data.</text>
</comment>
<accession>A0AAW2JI28</accession>
<organism evidence="1">
    <name type="scientific">Sesamum calycinum</name>
    <dbReference type="NCBI Taxonomy" id="2727403"/>
    <lineage>
        <taxon>Eukaryota</taxon>
        <taxon>Viridiplantae</taxon>
        <taxon>Streptophyta</taxon>
        <taxon>Embryophyta</taxon>
        <taxon>Tracheophyta</taxon>
        <taxon>Spermatophyta</taxon>
        <taxon>Magnoliopsida</taxon>
        <taxon>eudicotyledons</taxon>
        <taxon>Gunneridae</taxon>
        <taxon>Pentapetalae</taxon>
        <taxon>asterids</taxon>
        <taxon>lamiids</taxon>
        <taxon>Lamiales</taxon>
        <taxon>Pedaliaceae</taxon>
        <taxon>Sesamum</taxon>
    </lineage>
</organism>
<dbReference type="PANTHER" id="PTHR31286">
    <property type="entry name" value="GLYCINE-RICH CELL WALL STRUCTURAL PROTEIN 1.8-LIKE"/>
    <property type="match status" value="1"/>
</dbReference>
<protein>
    <recommendedName>
        <fullName evidence="2">DUF4283 domain-containing protein</fullName>
    </recommendedName>
</protein>
<evidence type="ECO:0000313" key="1">
    <source>
        <dbReference type="EMBL" id="KAL0293583.1"/>
    </source>
</evidence>
<name>A0AAW2JI28_9LAMI</name>
<evidence type="ECO:0008006" key="2">
    <source>
        <dbReference type="Google" id="ProtNLM"/>
    </source>
</evidence>
<dbReference type="PANTHER" id="PTHR31286:SF180">
    <property type="entry name" value="OS10G0362600 PROTEIN"/>
    <property type="match status" value="1"/>
</dbReference>
<reference evidence="1" key="2">
    <citation type="journal article" date="2024" name="Plant">
        <title>Genomic evolution and insights into agronomic trait innovations of Sesamum species.</title>
        <authorList>
            <person name="Miao H."/>
            <person name="Wang L."/>
            <person name="Qu L."/>
            <person name="Liu H."/>
            <person name="Sun Y."/>
            <person name="Le M."/>
            <person name="Wang Q."/>
            <person name="Wei S."/>
            <person name="Zheng Y."/>
            <person name="Lin W."/>
            <person name="Duan Y."/>
            <person name="Cao H."/>
            <person name="Xiong S."/>
            <person name="Wang X."/>
            <person name="Wei L."/>
            <person name="Li C."/>
            <person name="Ma Q."/>
            <person name="Ju M."/>
            <person name="Zhao R."/>
            <person name="Li G."/>
            <person name="Mu C."/>
            <person name="Tian Q."/>
            <person name="Mei H."/>
            <person name="Zhang T."/>
            <person name="Gao T."/>
            <person name="Zhang H."/>
        </authorList>
    </citation>
    <scope>NUCLEOTIDE SEQUENCE</scope>
    <source>
        <strain evidence="1">KEN8</strain>
    </source>
</reference>
<dbReference type="EMBL" id="JACGWM010001339">
    <property type="protein sequence ID" value="KAL0293583.1"/>
    <property type="molecule type" value="Genomic_DNA"/>
</dbReference>